<dbReference type="KEGG" id="adu:107473845"/>
<keyword evidence="1" id="KW-0547">Nucleotide-binding</keyword>
<reference evidence="5" key="1">
    <citation type="journal article" date="2016" name="Nat. Genet.">
        <title>The genome sequences of Arachis duranensis and Arachis ipaensis, the diploid ancestors of cultivated peanut.</title>
        <authorList>
            <person name="Bertioli D.J."/>
            <person name="Cannon S.B."/>
            <person name="Froenicke L."/>
            <person name="Huang G."/>
            <person name="Farmer A.D."/>
            <person name="Cannon E.K."/>
            <person name="Liu X."/>
            <person name="Gao D."/>
            <person name="Clevenger J."/>
            <person name="Dash S."/>
            <person name="Ren L."/>
            <person name="Moretzsohn M.C."/>
            <person name="Shirasawa K."/>
            <person name="Huang W."/>
            <person name="Vidigal B."/>
            <person name="Abernathy B."/>
            <person name="Chu Y."/>
            <person name="Niederhuth C.E."/>
            <person name="Umale P."/>
            <person name="Araujo A.C."/>
            <person name="Kozik A."/>
            <person name="Kim K.D."/>
            <person name="Burow M.D."/>
            <person name="Varshney R.K."/>
            <person name="Wang X."/>
            <person name="Zhang X."/>
            <person name="Barkley N."/>
            <person name="Guimaraes P.M."/>
            <person name="Isobe S."/>
            <person name="Guo B."/>
            <person name="Liao B."/>
            <person name="Stalker H.T."/>
            <person name="Schmitz R.J."/>
            <person name="Scheffler B.E."/>
            <person name="Leal-Bertioli S.C."/>
            <person name="Xun X."/>
            <person name="Jackson S.A."/>
            <person name="Michelmore R."/>
            <person name="Ozias-Akins P."/>
        </authorList>
    </citation>
    <scope>NUCLEOTIDE SEQUENCE [LARGE SCALE GENOMIC DNA]</scope>
    <source>
        <strain evidence="5">cv. V14167</strain>
    </source>
</reference>
<dbReference type="GO" id="GO:0006310">
    <property type="term" value="P:DNA recombination"/>
    <property type="evidence" value="ECO:0007669"/>
    <property type="project" value="UniProtKB-KW"/>
</dbReference>
<keyword evidence="5" id="KW-1185">Reference proteome</keyword>
<dbReference type="GO" id="GO:0006281">
    <property type="term" value="P:DNA repair"/>
    <property type="evidence" value="ECO:0007669"/>
    <property type="project" value="UniProtKB-KW"/>
</dbReference>
<keyword evidence="1" id="KW-0233">DNA recombination</keyword>
<keyword evidence="1" id="KW-0234">DNA repair</keyword>
<feature type="domain" description="Helitron helicase-like" evidence="3">
    <location>
        <begin position="149"/>
        <end position="275"/>
    </location>
</feature>
<evidence type="ECO:0000259" key="3">
    <source>
        <dbReference type="Pfam" id="PF14214"/>
    </source>
</evidence>
<keyword evidence="1" id="KW-0378">Hydrolase</keyword>
<comment type="catalytic activity">
    <reaction evidence="1">
        <text>ATP + H2O = ADP + phosphate + H(+)</text>
        <dbReference type="Rhea" id="RHEA:13065"/>
        <dbReference type="ChEBI" id="CHEBI:15377"/>
        <dbReference type="ChEBI" id="CHEBI:15378"/>
        <dbReference type="ChEBI" id="CHEBI:30616"/>
        <dbReference type="ChEBI" id="CHEBI:43474"/>
        <dbReference type="ChEBI" id="CHEBI:456216"/>
        <dbReference type="EC" id="5.6.2.3"/>
    </reaction>
</comment>
<dbReference type="SUPFAM" id="SSF52540">
    <property type="entry name" value="P-loop containing nucleoside triphosphate hydrolases"/>
    <property type="match status" value="2"/>
</dbReference>
<dbReference type="Pfam" id="PF05970">
    <property type="entry name" value="PIF1"/>
    <property type="match status" value="1"/>
</dbReference>
<evidence type="ECO:0000256" key="1">
    <source>
        <dbReference type="RuleBase" id="RU363044"/>
    </source>
</evidence>
<reference evidence="6" key="2">
    <citation type="submission" date="2025-08" db="UniProtKB">
        <authorList>
            <consortium name="RefSeq"/>
        </authorList>
    </citation>
    <scope>IDENTIFICATION</scope>
    <source>
        <tissue evidence="6">Whole plant</tissue>
    </source>
</reference>
<accession>A0A9C6TR46</accession>
<organism evidence="5 6">
    <name type="scientific">Arachis duranensis</name>
    <name type="common">Wild peanut</name>
    <dbReference type="NCBI Taxonomy" id="130453"/>
    <lineage>
        <taxon>Eukaryota</taxon>
        <taxon>Viridiplantae</taxon>
        <taxon>Streptophyta</taxon>
        <taxon>Embryophyta</taxon>
        <taxon>Tracheophyta</taxon>
        <taxon>Spermatophyta</taxon>
        <taxon>Magnoliopsida</taxon>
        <taxon>eudicotyledons</taxon>
        <taxon>Gunneridae</taxon>
        <taxon>Pentapetalae</taxon>
        <taxon>rosids</taxon>
        <taxon>fabids</taxon>
        <taxon>Fabales</taxon>
        <taxon>Fabaceae</taxon>
        <taxon>Papilionoideae</taxon>
        <taxon>50 kb inversion clade</taxon>
        <taxon>dalbergioids sensu lato</taxon>
        <taxon>Dalbergieae</taxon>
        <taxon>Pterocarpus clade</taxon>
        <taxon>Arachis</taxon>
    </lineage>
</organism>
<dbReference type="InterPro" id="IPR027417">
    <property type="entry name" value="P-loop_NTPase"/>
</dbReference>
<sequence length="1002" mass="114204">MRSEERLSKTGPNNTMMFGLCCMSGKVTLPLLPVPPPLLMLLHANQQSLIDKKIVTDLRDMLDSHNSLAKMFRYAAKRFAQDSTTPLRLRLIKKRDTDGRRYNLPSTSEVASLIIGDFDEENLARDRLKDCSIIGTTITSFAPINLQGLHECLIQGETQVAKTGKRVILPSSFVGGPRYMYNNCKDAFAICKYASYPSYFITITCNLEWNDVKDCVANYSIKPSDRPDFICTVFKIKLDELLKDLKNRSIFRKPKAIVYTVEFQKRGLPHCHILLFIQPNQKPQSSNDIEQHISAEIPDEHVQPKLHKLVQKFMVHRPCGVLNTSNPCMVNGKCSKFYPIAFREKTFIDSAGFPKYKRPDNGCFIRKKNVDLDNRFIVPYNATLLLKYGCHINVEYTCQTSAIKYLFKYVHKGFLEAVGFEIQFKEPSIIRLPFHLPNEQHVLYQDHQLIENVIDSAASKDIKGVVYDTYKEACYALGLLQDDKEFIDAINEASSWVSPSYIRRLFAMLLILNNIARPQVVWEHCWQHCAKNVISDYRQILGLDISVHELKSPTLAKVEQLLQTNGRTLKEFVDMPFSDSLDSIEPYDTVFFDELNFNKIKLATISTDLVSCLNCQQRVAYDTVSSAVSGTMGGFFCLWIGRTRKTFLWNALSTSIRSKGQIVLNVASNSIASLLLPNGRTAHSRFKVPLNVNQDSISAKLIIWDEAPMLNKYCYEALDKCLKDILHFSNGFKPDAPFGGKVVVLGGDFRQILPMIPRGSHEDIVHACINSSYLWHSCQVLRLTKNMKLHDCSQDMRDVELKKFAYWILNLGDGLFGDSSDGESVIRIPEKLLFNFESTSLHDLVLFIYPDILLHISSVDYFKDKSILAPTLDVVTEVNNHVMSLLPGNEKVYLSSDTLLNQDDHFEYELYTMSTEYLNALNYSGIPQHKLDLKIGVHFMLLRNIDQSNGLCNDTQMQVRRLGDHVIEYVILAGRNIGQVVLIPRMSMISNNETLPIRFSRR</sequence>
<dbReference type="Pfam" id="PF21530">
    <property type="entry name" value="Pif1_2B_dom"/>
    <property type="match status" value="1"/>
</dbReference>
<feature type="domain" description="DNA helicase Pif1-like DEAD-box helicase" evidence="2">
    <location>
        <begin position="612"/>
        <end position="817"/>
    </location>
</feature>
<evidence type="ECO:0000259" key="2">
    <source>
        <dbReference type="Pfam" id="PF05970"/>
    </source>
</evidence>
<dbReference type="RefSeq" id="XP_052113723.1">
    <property type="nucleotide sequence ID" value="XM_052257763.1"/>
</dbReference>
<evidence type="ECO:0000313" key="5">
    <source>
        <dbReference type="Proteomes" id="UP000515211"/>
    </source>
</evidence>
<proteinExistence type="inferred from homology"/>
<dbReference type="InterPro" id="IPR049163">
    <property type="entry name" value="Pif1-like_2B_dom"/>
</dbReference>
<dbReference type="PANTHER" id="PTHR10492:SF101">
    <property type="entry name" value="ATP-DEPENDENT DNA HELICASE"/>
    <property type="match status" value="1"/>
</dbReference>
<dbReference type="Proteomes" id="UP000515211">
    <property type="component" value="Chromosome 2"/>
</dbReference>
<gene>
    <name evidence="6" type="primary">LOC107473845</name>
</gene>
<keyword evidence="1" id="KW-0067">ATP-binding</keyword>
<comment type="cofactor">
    <cofactor evidence="1">
        <name>Mg(2+)</name>
        <dbReference type="ChEBI" id="CHEBI:18420"/>
    </cofactor>
</comment>
<feature type="domain" description="DNA helicase Pif1-like 2B" evidence="4">
    <location>
        <begin position="916"/>
        <end position="962"/>
    </location>
</feature>
<dbReference type="InterPro" id="IPR025476">
    <property type="entry name" value="Helitron_helicase-like"/>
</dbReference>
<dbReference type="Gene3D" id="3.40.50.300">
    <property type="entry name" value="P-loop containing nucleotide triphosphate hydrolases"/>
    <property type="match status" value="1"/>
</dbReference>
<name>A0A9C6TR46_ARADU</name>
<protein>
    <recommendedName>
        <fullName evidence="1">ATP-dependent DNA helicase</fullName>
        <ecNumber evidence="1">5.6.2.3</ecNumber>
    </recommendedName>
</protein>
<dbReference type="Pfam" id="PF14214">
    <property type="entry name" value="Helitron_like_N"/>
    <property type="match status" value="1"/>
</dbReference>
<dbReference type="GO" id="GO:0016787">
    <property type="term" value="F:hydrolase activity"/>
    <property type="evidence" value="ECO:0007669"/>
    <property type="project" value="UniProtKB-KW"/>
</dbReference>
<dbReference type="EC" id="5.6.2.3" evidence="1"/>
<dbReference type="GO" id="GO:0005524">
    <property type="term" value="F:ATP binding"/>
    <property type="evidence" value="ECO:0007669"/>
    <property type="project" value="UniProtKB-KW"/>
</dbReference>
<evidence type="ECO:0000259" key="4">
    <source>
        <dbReference type="Pfam" id="PF21530"/>
    </source>
</evidence>
<dbReference type="InterPro" id="IPR010285">
    <property type="entry name" value="DNA_helicase_pif1-like_DEAD"/>
</dbReference>
<keyword evidence="1" id="KW-0227">DNA damage</keyword>
<dbReference type="GeneID" id="107473845"/>
<comment type="similarity">
    <text evidence="1">Belongs to the helicase family.</text>
</comment>
<dbReference type="GO" id="GO:0043139">
    <property type="term" value="F:5'-3' DNA helicase activity"/>
    <property type="evidence" value="ECO:0007669"/>
    <property type="project" value="UniProtKB-EC"/>
</dbReference>
<dbReference type="GO" id="GO:0000723">
    <property type="term" value="P:telomere maintenance"/>
    <property type="evidence" value="ECO:0007669"/>
    <property type="project" value="InterPro"/>
</dbReference>
<keyword evidence="1" id="KW-0347">Helicase</keyword>
<evidence type="ECO:0000313" key="6">
    <source>
        <dbReference type="RefSeq" id="XP_052113723.1"/>
    </source>
</evidence>
<dbReference type="AlphaFoldDB" id="A0A9C6TR46"/>
<dbReference type="PANTHER" id="PTHR10492">
    <property type="match status" value="1"/>
</dbReference>